<evidence type="ECO:0000259" key="13">
    <source>
        <dbReference type="Pfam" id="PF24951"/>
    </source>
</evidence>
<dbReference type="GO" id="GO:0000132">
    <property type="term" value="P:establishment of mitotic spindle orientation"/>
    <property type="evidence" value="ECO:0007669"/>
    <property type="project" value="UniProtKB-UniRule"/>
</dbReference>
<dbReference type="Gene3D" id="1.20.960.30">
    <property type="match status" value="1"/>
</dbReference>
<evidence type="ECO:0000256" key="4">
    <source>
        <dbReference type="ARBA" id="ARBA00022618"/>
    </source>
</evidence>
<protein>
    <recommendedName>
        <fullName evidence="11">Nuclear distribution protein nudF</fullName>
    </recommendedName>
    <alternativeName>
        <fullName evidence="11">Lissencephaly-1 homolog</fullName>
        <shortName evidence="11">LIS-1</shortName>
    </alternativeName>
</protein>
<comment type="subunit">
    <text evidence="11">Self-associates. Interacts with nudE and dynein.</text>
</comment>
<sequence>MSTLTKNQATELHKSMIGYLSLLNASKCVAVLQEELNLKDSFPKDKVKTYARILERKWTKVSMLQKQIIKLELERDRLRSQLESASQAMTRQNRDADKWLPSDPTYTLESHRGAITCIAFHPVYSFLASGSEDCTIKLWECEVGELERTIKGHSQSVTDLDFGGQRGNVLLASSSDDLTIKIWDPNNDYAHIRTLSGHDRCVTAVRFLRSGENRLVSASRDASIRIWDVATGYCIRTIYSHGDWICSLSPSIDGRWLVTGGREQVATIWDVASGEAKSFLRGHNNHIECCVFAPPASYRYLAALSGFKVVPSVESHAEFVVTAGRDGTLKLWDVRGRLIKTLIGHDSWVRDLTFHPGGRYLLSVGDDCTVRCWDLLQNGRLVKTIDKAHGRFVSCIRWAPESTNPEANEGSCASIGLRCVVGTGSTDFVIRLFK</sequence>
<dbReference type="InterPro" id="IPR019775">
    <property type="entry name" value="WD40_repeat_CS"/>
</dbReference>
<dbReference type="SUPFAM" id="SSF50978">
    <property type="entry name" value="WD40 repeat-like"/>
    <property type="match status" value="1"/>
</dbReference>
<dbReference type="InterPro" id="IPR020472">
    <property type="entry name" value="WD40_PAC1"/>
</dbReference>
<keyword evidence="9 11" id="KW-0206">Cytoskeleton</keyword>
<feature type="repeat" description="WD" evidence="12">
    <location>
        <begin position="319"/>
        <end position="335"/>
    </location>
</feature>
<dbReference type="PRINTS" id="PR00320">
    <property type="entry name" value="GPROTEINBRPT"/>
</dbReference>
<dbReference type="PANTHER" id="PTHR19848:SF8">
    <property type="entry name" value="F-BOX AND WD REPEAT DOMAIN CONTAINING 7"/>
    <property type="match status" value="1"/>
</dbReference>
<evidence type="ECO:0000256" key="8">
    <source>
        <dbReference type="ARBA" id="ARBA00023054"/>
    </source>
</evidence>
<evidence type="ECO:0000256" key="7">
    <source>
        <dbReference type="ARBA" id="ARBA00022776"/>
    </source>
</evidence>
<dbReference type="GO" id="GO:0005737">
    <property type="term" value="C:cytoplasm"/>
    <property type="evidence" value="ECO:0007669"/>
    <property type="project" value="UniProtKB-UniRule"/>
</dbReference>
<dbReference type="InterPro" id="IPR017252">
    <property type="entry name" value="Dynein_regulator_LIS1"/>
</dbReference>
<dbReference type="PIRSF" id="PIRSF037647">
    <property type="entry name" value="Dynein_regulator_Lis1"/>
    <property type="match status" value="1"/>
</dbReference>
<evidence type="ECO:0000256" key="11">
    <source>
        <dbReference type="HAMAP-Rule" id="MF_03141"/>
    </source>
</evidence>
<dbReference type="InterPro" id="IPR037190">
    <property type="entry name" value="LIS1_N"/>
</dbReference>
<evidence type="ECO:0000256" key="10">
    <source>
        <dbReference type="ARBA" id="ARBA00023306"/>
    </source>
</evidence>
<evidence type="ECO:0000313" key="15">
    <source>
        <dbReference type="Proteomes" id="UP000190744"/>
    </source>
</evidence>
<keyword evidence="5 11" id="KW-0493">Microtubule</keyword>
<dbReference type="Pfam" id="PF24951">
    <property type="entry name" value="LisH_PAC1"/>
    <property type="match status" value="1"/>
</dbReference>
<dbReference type="InterPro" id="IPR056795">
    <property type="entry name" value="PAC1-like_LisH-like_dom"/>
</dbReference>
<dbReference type="Pfam" id="PF00400">
    <property type="entry name" value="WD40"/>
    <property type="match status" value="6"/>
</dbReference>
<accession>A0A1S9RYQ2</accession>
<evidence type="ECO:0000313" key="14">
    <source>
        <dbReference type="EMBL" id="OOQ90536.1"/>
    </source>
</evidence>
<feature type="coiled-coil region" evidence="11">
    <location>
        <begin position="61"/>
        <end position="95"/>
    </location>
</feature>
<feature type="repeat" description="WD" evidence="12">
    <location>
        <begin position="150"/>
        <end position="184"/>
    </location>
</feature>
<feature type="repeat" description="WD" evidence="12">
    <location>
        <begin position="342"/>
        <end position="375"/>
    </location>
</feature>
<dbReference type="InterPro" id="IPR036322">
    <property type="entry name" value="WD40_repeat_dom_sf"/>
</dbReference>
<evidence type="ECO:0000256" key="6">
    <source>
        <dbReference type="ARBA" id="ARBA00022737"/>
    </source>
</evidence>
<proteinExistence type="inferred from homology"/>
<dbReference type="GO" id="GO:0005875">
    <property type="term" value="C:microtubule associated complex"/>
    <property type="evidence" value="ECO:0007669"/>
    <property type="project" value="UniProtKB-UniRule"/>
</dbReference>
<dbReference type="SMART" id="SM00320">
    <property type="entry name" value="WD40"/>
    <property type="match status" value="7"/>
</dbReference>
<keyword evidence="4 11" id="KW-0132">Cell division</keyword>
<comment type="caution">
    <text evidence="14">The sequence shown here is derived from an EMBL/GenBank/DDBJ whole genome shotgun (WGS) entry which is preliminary data.</text>
</comment>
<comment type="similarity">
    <text evidence="11">Belongs to the WD repeat LIS1/nudF family.</text>
</comment>
<keyword evidence="10 11" id="KW-0131">Cell cycle</keyword>
<keyword evidence="2 11" id="KW-0963">Cytoplasm</keyword>
<dbReference type="GO" id="GO:0051301">
    <property type="term" value="P:cell division"/>
    <property type="evidence" value="ECO:0007669"/>
    <property type="project" value="UniProtKB-KW"/>
</dbReference>
<dbReference type="GO" id="GO:0051012">
    <property type="term" value="P:microtubule sliding"/>
    <property type="evidence" value="ECO:0007669"/>
    <property type="project" value="UniProtKB-UniRule"/>
</dbReference>
<dbReference type="PROSITE" id="PS50082">
    <property type="entry name" value="WD_REPEATS_2"/>
    <property type="match status" value="6"/>
</dbReference>
<dbReference type="GO" id="GO:0000922">
    <property type="term" value="C:spindle pole"/>
    <property type="evidence" value="ECO:0007669"/>
    <property type="project" value="UniProtKB-SubCell"/>
</dbReference>
<dbReference type="PROSITE" id="PS00678">
    <property type="entry name" value="WD_REPEATS_1"/>
    <property type="match status" value="2"/>
</dbReference>
<dbReference type="GO" id="GO:0070840">
    <property type="term" value="F:dynein complex binding"/>
    <property type="evidence" value="ECO:0007669"/>
    <property type="project" value="UniProtKB-UniRule"/>
</dbReference>
<dbReference type="Proteomes" id="UP000190744">
    <property type="component" value="Unassembled WGS sequence"/>
</dbReference>
<evidence type="ECO:0000256" key="12">
    <source>
        <dbReference type="PROSITE-ProRule" id="PRU00221"/>
    </source>
</evidence>
<dbReference type="InterPro" id="IPR001680">
    <property type="entry name" value="WD40_rpt"/>
</dbReference>
<evidence type="ECO:0000256" key="2">
    <source>
        <dbReference type="ARBA" id="ARBA00022490"/>
    </source>
</evidence>
<gene>
    <name evidence="11" type="primary">nudF</name>
    <name evidence="11" type="synonym">lis1</name>
    <name evidence="14" type="ORF">PEBR_04394</name>
</gene>
<evidence type="ECO:0000256" key="5">
    <source>
        <dbReference type="ARBA" id="ARBA00022701"/>
    </source>
</evidence>
<keyword evidence="8 11" id="KW-0175">Coiled coil</keyword>
<comment type="function">
    <text evidence="11">Positively regulates the activity of the minus-end directed microtubule motor protein dynein. May enhance dynein-mediated microtubule sliding by targeting dynein to the microtubule plus end. Required for nuclear migration during vegetative growth as well as development. Required for retrograde early endosome (EE) transport from the hyphal tip. Required for localization of dynein to the mitotic spindle poles. Recruits additional proteins to the dynein complex at SPBs.</text>
</comment>
<feature type="repeat" description="WD" evidence="12">
    <location>
        <begin position="195"/>
        <end position="237"/>
    </location>
</feature>
<evidence type="ECO:0000256" key="1">
    <source>
        <dbReference type="ARBA" id="ARBA00022448"/>
    </source>
</evidence>
<feature type="domain" description="PAC1-like LisH-like dimerisation" evidence="13">
    <location>
        <begin position="8"/>
        <end position="40"/>
    </location>
</feature>
<dbReference type="AlphaFoldDB" id="A0A1S9RYQ2"/>
<dbReference type="PANTHER" id="PTHR19848">
    <property type="entry name" value="WD40 REPEAT PROTEIN"/>
    <property type="match status" value="1"/>
</dbReference>
<keyword evidence="3 12" id="KW-0853">WD repeat</keyword>
<dbReference type="PROSITE" id="PS50294">
    <property type="entry name" value="WD_REPEATS_REGION"/>
    <property type="match status" value="4"/>
</dbReference>
<dbReference type="CDD" id="cd00200">
    <property type="entry name" value="WD40"/>
    <property type="match status" value="1"/>
</dbReference>
<dbReference type="FunFam" id="2.130.10.10:FF:000342">
    <property type="entry name" value="Nuclear distribution protein PAC1"/>
    <property type="match status" value="1"/>
</dbReference>
<evidence type="ECO:0000256" key="3">
    <source>
        <dbReference type="ARBA" id="ARBA00022574"/>
    </source>
</evidence>
<feature type="repeat" description="WD" evidence="12">
    <location>
        <begin position="108"/>
        <end position="149"/>
    </location>
</feature>
<dbReference type="GO" id="GO:0005874">
    <property type="term" value="C:microtubule"/>
    <property type="evidence" value="ECO:0007669"/>
    <property type="project" value="UniProtKB-KW"/>
</dbReference>
<name>A0A1S9RYQ2_PENBI</name>
<dbReference type="HAMAP" id="MF_03141">
    <property type="entry name" value="lis1"/>
    <property type="match status" value="1"/>
</dbReference>
<keyword evidence="7 11" id="KW-0498">Mitosis</keyword>
<feature type="repeat" description="WD" evidence="12">
    <location>
        <begin position="238"/>
        <end position="279"/>
    </location>
</feature>
<dbReference type="Gene3D" id="2.130.10.10">
    <property type="entry name" value="YVTN repeat-like/Quinoprotein amine dehydrogenase"/>
    <property type="match status" value="1"/>
</dbReference>
<dbReference type="InterPro" id="IPR015943">
    <property type="entry name" value="WD40/YVTN_repeat-like_dom_sf"/>
</dbReference>
<reference evidence="15" key="1">
    <citation type="submission" date="2015-09" db="EMBL/GenBank/DDBJ databases">
        <authorList>
            <person name="Fill T.P."/>
            <person name="Baretta J.F."/>
            <person name="de Almeida L.G."/>
            <person name="Rocha M."/>
            <person name="de Souza D.H."/>
            <person name="Malavazi I."/>
            <person name="Cerdeira L.T."/>
            <person name="Hong H."/>
            <person name="Samborskyy M."/>
            <person name="de Vasconcelos A.T."/>
            <person name="Leadlay P."/>
            <person name="Rodrigues-Filho E."/>
        </authorList>
    </citation>
    <scope>NUCLEOTIDE SEQUENCE [LARGE SCALE GENOMIC DNA]</scope>
    <source>
        <strain evidence="15">LaBioMMi 136</strain>
    </source>
</reference>
<evidence type="ECO:0000256" key="9">
    <source>
        <dbReference type="ARBA" id="ARBA00023212"/>
    </source>
</evidence>
<keyword evidence="1 11" id="KW-0813">Transport</keyword>
<organism evidence="14 15">
    <name type="scientific">Penicillium brasilianum</name>
    <dbReference type="NCBI Taxonomy" id="104259"/>
    <lineage>
        <taxon>Eukaryota</taxon>
        <taxon>Fungi</taxon>
        <taxon>Dikarya</taxon>
        <taxon>Ascomycota</taxon>
        <taxon>Pezizomycotina</taxon>
        <taxon>Eurotiomycetes</taxon>
        <taxon>Eurotiomycetidae</taxon>
        <taxon>Eurotiales</taxon>
        <taxon>Aspergillaceae</taxon>
        <taxon>Penicillium</taxon>
    </lineage>
</organism>
<dbReference type="SUPFAM" id="SSF109925">
    <property type="entry name" value="Lissencephaly-1 protein (Lis-1, PAF-AH alpha) N-terminal domain"/>
    <property type="match status" value="1"/>
</dbReference>
<comment type="subcellular location">
    <subcellularLocation>
        <location evidence="11">Cytoplasm</location>
        <location evidence="11">Cytoskeleton</location>
    </subcellularLocation>
    <subcellularLocation>
        <location evidence="11">Cytoplasm</location>
        <location evidence="11">Cytoskeleton</location>
        <location evidence="11">Spindle pole</location>
    </subcellularLocation>
    <text evidence="11">Localizes to the plus ends of microtubules at the hyphal tip and the mitotic spindle poles.</text>
</comment>
<keyword evidence="6" id="KW-0677">Repeat</keyword>
<dbReference type="EMBL" id="LJBN01000068">
    <property type="protein sequence ID" value="OOQ90536.1"/>
    <property type="molecule type" value="Genomic_DNA"/>
</dbReference>